<evidence type="ECO:0000313" key="15">
    <source>
        <dbReference type="Proteomes" id="UP000634134"/>
    </source>
</evidence>
<evidence type="ECO:0000256" key="12">
    <source>
        <dbReference type="ARBA" id="ARBA00033413"/>
    </source>
</evidence>
<keyword evidence="7" id="KW-0418">Kinase</keyword>
<evidence type="ECO:0000256" key="6">
    <source>
        <dbReference type="ARBA" id="ARBA00022741"/>
    </source>
</evidence>
<dbReference type="Proteomes" id="UP000634134">
    <property type="component" value="Unassembled WGS sequence"/>
</dbReference>
<evidence type="ECO:0000259" key="13">
    <source>
        <dbReference type="PROSITE" id="PS00794"/>
    </source>
</evidence>
<feature type="domain" description="7,8-dihydro-6-hydroxymethylpterin-pyrophosphokinase" evidence="13">
    <location>
        <begin position="94"/>
        <end position="105"/>
    </location>
</feature>
<sequence>MIDEISAAQNVFLLLGSNLGDRLQILKSAEMLIEERIGKIQSASSIYETAPWGVLDQPAFLNQILIVSTGLLPEEVLRMVLEIEHELGRVRYERWGARVIDIDMLYYQDLVLDSARLTLPHPRLHERRFTLVPLNEIAPDFIHPLLQKTTSQLLQECSDPGAVVIISTNNTNSDF</sequence>
<evidence type="ECO:0000256" key="1">
    <source>
        <dbReference type="ARBA" id="ARBA00005051"/>
    </source>
</evidence>
<evidence type="ECO:0000256" key="5">
    <source>
        <dbReference type="ARBA" id="ARBA00022679"/>
    </source>
</evidence>
<evidence type="ECO:0000256" key="7">
    <source>
        <dbReference type="ARBA" id="ARBA00022777"/>
    </source>
</evidence>
<keyword evidence="8" id="KW-0067">ATP-binding</keyword>
<dbReference type="EMBL" id="JACYGY010000002">
    <property type="protein sequence ID" value="MBE9465693.1"/>
    <property type="molecule type" value="Genomic_DNA"/>
</dbReference>
<evidence type="ECO:0000256" key="2">
    <source>
        <dbReference type="ARBA" id="ARBA00005810"/>
    </source>
</evidence>
<evidence type="ECO:0000256" key="10">
    <source>
        <dbReference type="ARBA" id="ARBA00029409"/>
    </source>
</evidence>
<proteinExistence type="inferred from homology"/>
<dbReference type="InterPro" id="IPR000550">
    <property type="entry name" value="Hppk"/>
</dbReference>
<reference evidence="15" key="1">
    <citation type="submission" date="2023-07" db="EMBL/GenBank/DDBJ databases">
        <title>Dyadobacter sp. nov 'subterranea' isolated from contaminted grondwater.</title>
        <authorList>
            <person name="Szabo I."/>
            <person name="Al-Omari J."/>
            <person name="Szerdahelyi S.G."/>
            <person name="Rado J."/>
        </authorList>
    </citation>
    <scope>NUCLEOTIDE SEQUENCE [LARGE SCALE GENOMIC DNA]</scope>
    <source>
        <strain evidence="15">UP-52</strain>
    </source>
</reference>
<keyword evidence="15" id="KW-1185">Reference proteome</keyword>
<evidence type="ECO:0000256" key="11">
    <source>
        <dbReference type="ARBA" id="ARBA00029766"/>
    </source>
</evidence>
<dbReference type="PROSITE" id="PS00794">
    <property type="entry name" value="HPPK"/>
    <property type="match status" value="1"/>
</dbReference>
<dbReference type="Pfam" id="PF01288">
    <property type="entry name" value="HPPK"/>
    <property type="match status" value="1"/>
</dbReference>
<keyword evidence="5 14" id="KW-0808">Transferase</keyword>
<dbReference type="GO" id="GO:0003848">
    <property type="term" value="F:2-amino-4-hydroxy-6-hydroxymethyldihydropteridine diphosphokinase activity"/>
    <property type="evidence" value="ECO:0007669"/>
    <property type="project" value="UniProtKB-EC"/>
</dbReference>
<comment type="function">
    <text evidence="10">Catalyzes the transfer of pyrophosphate from adenosine triphosphate (ATP) to 6-hydroxymethyl-7,8-dihydropterin, an enzymatic step in folate biosynthesis pathway.</text>
</comment>
<name>A0ABR9WJY1_9BACT</name>
<dbReference type="PANTHER" id="PTHR43071:SF1">
    <property type="entry name" value="2-AMINO-4-HYDROXY-6-HYDROXYMETHYLDIHYDROPTERIDINE PYROPHOSPHOKINASE"/>
    <property type="match status" value="1"/>
</dbReference>
<evidence type="ECO:0000256" key="4">
    <source>
        <dbReference type="ARBA" id="ARBA00016218"/>
    </source>
</evidence>
<accession>A0ABR9WJY1</accession>
<keyword evidence="9" id="KW-0289">Folate biosynthesis</keyword>
<comment type="pathway">
    <text evidence="1">Cofactor biosynthesis; tetrahydrofolate biosynthesis; 2-amino-4-hydroxy-6-hydroxymethyl-7,8-dihydropteridine diphosphate from 7,8-dihydroneopterin triphosphate: step 4/4.</text>
</comment>
<dbReference type="InterPro" id="IPR035907">
    <property type="entry name" value="Hppk_sf"/>
</dbReference>
<evidence type="ECO:0000256" key="8">
    <source>
        <dbReference type="ARBA" id="ARBA00022840"/>
    </source>
</evidence>
<comment type="similarity">
    <text evidence="2">Belongs to the HPPK family.</text>
</comment>
<dbReference type="CDD" id="cd00483">
    <property type="entry name" value="HPPK"/>
    <property type="match status" value="1"/>
</dbReference>
<dbReference type="PANTHER" id="PTHR43071">
    <property type="entry name" value="2-AMINO-4-HYDROXY-6-HYDROXYMETHYLDIHYDROPTERIDINE PYROPHOSPHOKINASE"/>
    <property type="match status" value="1"/>
</dbReference>
<dbReference type="Gene3D" id="3.30.70.560">
    <property type="entry name" value="7,8-Dihydro-6-hydroxymethylpterin-pyrophosphokinase HPPK"/>
    <property type="match status" value="1"/>
</dbReference>
<keyword evidence="6" id="KW-0547">Nucleotide-binding</keyword>
<evidence type="ECO:0000313" key="14">
    <source>
        <dbReference type="EMBL" id="MBE9465693.1"/>
    </source>
</evidence>
<comment type="caution">
    <text evidence="14">The sequence shown here is derived from an EMBL/GenBank/DDBJ whole genome shotgun (WGS) entry which is preliminary data.</text>
</comment>
<gene>
    <name evidence="14" type="primary">folK</name>
    <name evidence="14" type="ORF">IEE83_27775</name>
</gene>
<evidence type="ECO:0000256" key="3">
    <source>
        <dbReference type="ARBA" id="ARBA00013253"/>
    </source>
</evidence>
<dbReference type="NCBIfam" id="TIGR01498">
    <property type="entry name" value="folK"/>
    <property type="match status" value="1"/>
</dbReference>
<dbReference type="RefSeq" id="WP_194123991.1">
    <property type="nucleotide sequence ID" value="NZ_JACYGY010000002.1"/>
</dbReference>
<evidence type="ECO:0000256" key="9">
    <source>
        <dbReference type="ARBA" id="ARBA00022909"/>
    </source>
</evidence>
<organism evidence="14 15">
    <name type="scientific">Dyadobacter subterraneus</name>
    <dbReference type="NCBI Taxonomy" id="2773304"/>
    <lineage>
        <taxon>Bacteria</taxon>
        <taxon>Pseudomonadati</taxon>
        <taxon>Bacteroidota</taxon>
        <taxon>Cytophagia</taxon>
        <taxon>Cytophagales</taxon>
        <taxon>Spirosomataceae</taxon>
        <taxon>Dyadobacter</taxon>
    </lineage>
</organism>
<protein>
    <recommendedName>
        <fullName evidence="4">2-amino-4-hydroxy-6-hydroxymethyldihydropteridine pyrophosphokinase</fullName>
        <ecNumber evidence="3">2.7.6.3</ecNumber>
    </recommendedName>
    <alternativeName>
        <fullName evidence="11">6-hydroxymethyl-7,8-dihydropterin pyrophosphokinase</fullName>
    </alternativeName>
    <alternativeName>
        <fullName evidence="12">7,8-dihydro-6-hydroxymethylpterin-pyrophosphokinase</fullName>
    </alternativeName>
</protein>
<dbReference type="EC" id="2.7.6.3" evidence="3"/>
<dbReference type="SUPFAM" id="SSF55083">
    <property type="entry name" value="6-hydroxymethyl-7,8-dihydropterin pyrophosphokinase, HPPK"/>
    <property type="match status" value="1"/>
</dbReference>